<gene>
    <name evidence="7" type="ORF">J4Q44_G00138200</name>
</gene>
<feature type="compositionally biased region" description="Basic and acidic residues" evidence="5">
    <location>
        <begin position="70"/>
        <end position="81"/>
    </location>
</feature>
<dbReference type="Gene3D" id="3.30.40.10">
    <property type="entry name" value="Zinc/RING finger domain, C3HC4 (zinc finger)"/>
    <property type="match status" value="1"/>
</dbReference>
<dbReference type="GO" id="GO:0008270">
    <property type="term" value="F:zinc ion binding"/>
    <property type="evidence" value="ECO:0007669"/>
    <property type="project" value="UniProtKB-KW"/>
</dbReference>
<evidence type="ECO:0000256" key="3">
    <source>
        <dbReference type="ARBA" id="ARBA00022833"/>
    </source>
</evidence>
<dbReference type="Proteomes" id="UP001356427">
    <property type="component" value="Unassembled WGS sequence"/>
</dbReference>
<dbReference type="AlphaFoldDB" id="A0AAN8QY26"/>
<dbReference type="PANTHER" id="PTHR24103">
    <property type="entry name" value="E3 UBIQUITIN-PROTEIN LIGASE TRIM"/>
    <property type="match status" value="1"/>
</dbReference>
<dbReference type="PROSITE" id="PS00518">
    <property type="entry name" value="ZF_RING_1"/>
    <property type="match status" value="1"/>
</dbReference>
<dbReference type="SUPFAM" id="SSF57850">
    <property type="entry name" value="RING/U-box"/>
    <property type="match status" value="1"/>
</dbReference>
<evidence type="ECO:0000259" key="6">
    <source>
        <dbReference type="PROSITE" id="PS50089"/>
    </source>
</evidence>
<reference evidence="7 8" key="1">
    <citation type="submission" date="2021-04" db="EMBL/GenBank/DDBJ databases">
        <authorList>
            <person name="De Guttry C."/>
            <person name="Zahm M."/>
            <person name="Klopp C."/>
            <person name="Cabau C."/>
            <person name="Louis A."/>
            <person name="Berthelot C."/>
            <person name="Parey E."/>
            <person name="Roest Crollius H."/>
            <person name="Montfort J."/>
            <person name="Robinson-Rechavi M."/>
            <person name="Bucao C."/>
            <person name="Bouchez O."/>
            <person name="Gislard M."/>
            <person name="Lluch J."/>
            <person name="Milhes M."/>
            <person name="Lampietro C."/>
            <person name="Lopez Roques C."/>
            <person name="Donnadieu C."/>
            <person name="Braasch I."/>
            <person name="Desvignes T."/>
            <person name="Postlethwait J."/>
            <person name="Bobe J."/>
            <person name="Wedekind C."/>
            <person name="Guiguen Y."/>
        </authorList>
    </citation>
    <scope>NUCLEOTIDE SEQUENCE [LARGE SCALE GENOMIC DNA]</scope>
    <source>
        <strain evidence="7">Cs_M1</strain>
        <tissue evidence="7">Blood</tissue>
    </source>
</reference>
<dbReference type="InterPro" id="IPR013083">
    <property type="entry name" value="Znf_RING/FYVE/PHD"/>
</dbReference>
<keyword evidence="2 4" id="KW-0863">Zinc-finger</keyword>
<feature type="region of interest" description="Disordered" evidence="5">
    <location>
        <begin position="61"/>
        <end position="81"/>
    </location>
</feature>
<comment type="caution">
    <text evidence="7">The sequence shown here is derived from an EMBL/GenBank/DDBJ whole genome shotgun (WGS) entry which is preliminary data.</text>
</comment>
<dbReference type="EMBL" id="JAGTTL010000011">
    <property type="protein sequence ID" value="KAK6316296.1"/>
    <property type="molecule type" value="Genomic_DNA"/>
</dbReference>
<keyword evidence="1" id="KW-0479">Metal-binding</keyword>
<dbReference type="InterPro" id="IPR017907">
    <property type="entry name" value="Znf_RING_CS"/>
</dbReference>
<proteinExistence type="predicted"/>
<evidence type="ECO:0000256" key="2">
    <source>
        <dbReference type="ARBA" id="ARBA00022771"/>
    </source>
</evidence>
<protein>
    <recommendedName>
        <fullName evidence="6">RING-type domain-containing protein</fullName>
    </recommendedName>
</protein>
<evidence type="ECO:0000256" key="1">
    <source>
        <dbReference type="ARBA" id="ARBA00022723"/>
    </source>
</evidence>
<keyword evidence="8" id="KW-1185">Reference proteome</keyword>
<evidence type="ECO:0000256" key="4">
    <source>
        <dbReference type="PROSITE-ProRule" id="PRU00175"/>
    </source>
</evidence>
<name>A0AAN8QY26_9TELE</name>
<evidence type="ECO:0000313" key="8">
    <source>
        <dbReference type="Proteomes" id="UP001356427"/>
    </source>
</evidence>
<dbReference type="PROSITE" id="PS50089">
    <property type="entry name" value="ZF_RING_2"/>
    <property type="match status" value="1"/>
</dbReference>
<dbReference type="Pfam" id="PF14634">
    <property type="entry name" value="zf-RING_5"/>
    <property type="match status" value="1"/>
</dbReference>
<evidence type="ECO:0000313" key="7">
    <source>
        <dbReference type="EMBL" id="KAK6316296.1"/>
    </source>
</evidence>
<accession>A0AAN8QY26</accession>
<dbReference type="InterPro" id="IPR050143">
    <property type="entry name" value="TRIM/RBCC"/>
</dbReference>
<sequence>MPHPVLLSCSHSFCRPCLGETWREQRGIKDCPICRRRSSRDHPRTNLALRSIYETLLKEWNSKDTQGPTEKTREKPTKKGL</sequence>
<dbReference type="InterPro" id="IPR001841">
    <property type="entry name" value="Znf_RING"/>
</dbReference>
<feature type="domain" description="RING-type" evidence="6">
    <location>
        <begin position="5"/>
        <end position="35"/>
    </location>
</feature>
<evidence type="ECO:0000256" key="5">
    <source>
        <dbReference type="SAM" id="MobiDB-lite"/>
    </source>
</evidence>
<organism evidence="7 8">
    <name type="scientific">Coregonus suidteri</name>
    <dbReference type="NCBI Taxonomy" id="861788"/>
    <lineage>
        <taxon>Eukaryota</taxon>
        <taxon>Metazoa</taxon>
        <taxon>Chordata</taxon>
        <taxon>Craniata</taxon>
        <taxon>Vertebrata</taxon>
        <taxon>Euteleostomi</taxon>
        <taxon>Actinopterygii</taxon>
        <taxon>Neopterygii</taxon>
        <taxon>Teleostei</taxon>
        <taxon>Protacanthopterygii</taxon>
        <taxon>Salmoniformes</taxon>
        <taxon>Salmonidae</taxon>
        <taxon>Coregoninae</taxon>
        <taxon>Coregonus</taxon>
    </lineage>
</organism>
<keyword evidence="3" id="KW-0862">Zinc</keyword>